<feature type="compositionally biased region" description="Acidic residues" evidence="6">
    <location>
        <begin position="262"/>
        <end position="278"/>
    </location>
</feature>
<comment type="caution">
    <text evidence="8">The sequence shown here is derived from an EMBL/GenBank/DDBJ whole genome shotgun (WGS) entry which is preliminary data.</text>
</comment>
<evidence type="ECO:0000256" key="2">
    <source>
        <dbReference type="ARBA" id="ARBA00007365"/>
    </source>
</evidence>
<dbReference type="PRINTS" id="PR00153">
    <property type="entry name" value="CSAPPISMRASE"/>
</dbReference>
<reference evidence="8" key="1">
    <citation type="journal article" date="2023" name="Plant J.">
        <title>Genome sequences and population genomics provide insights into the demographic history, inbreeding, and mutation load of two 'living fossil' tree species of Dipteronia.</title>
        <authorList>
            <person name="Feng Y."/>
            <person name="Comes H.P."/>
            <person name="Chen J."/>
            <person name="Zhu S."/>
            <person name="Lu R."/>
            <person name="Zhang X."/>
            <person name="Li P."/>
            <person name="Qiu J."/>
            <person name="Olsen K.M."/>
            <person name="Qiu Y."/>
        </authorList>
    </citation>
    <scope>NUCLEOTIDE SEQUENCE</scope>
    <source>
        <strain evidence="8">NBL</strain>
    </source>
</reference>
<comment type="catalytic activity">
    <reaction evidence="1">
        <text>[protein]-peptidylproline (omega=180) = [protein]-peptidylproline (omega=0)</text>
        <dbReference type="Rhea" id="RHEA:16237"/>
        <dbReference type="Rhea" id="RHEA-COMP:10747"/>
        <dbReference type="Rhea" id="RHEA-COMP:10748"/>
        <dbReference type="ChEBI" id="CHEBI:83833"/>
        <dbReference type="ChEBI" id="CHEBI:83834"/>
        <dbReference type="EC" id="5.2.1.8"/>
    </reaction>
</comment>
<dbReference type="InterPro" id="IPR002130">
    <property type="entry name" value="Cyclophilin-type_PPIase_dom"/>
</dbReference>
<dbReference type="FunFam" id="2.40.100.10:FF:000025">
    <property type="entry name" value="Peptidyl-prolyl cis-trans isomerase CYP19-2"/>
    <property type="match status" value="1"/>
</dbReference>
<dbReference type="GO" id="GO:0006457">
    <property type="term" value="P:protein folding"/>
    <property type="evidence" value="ECO:0007669"/>
    <property type="project" value="TreeGrafter"/>
</dbReference>
<dbReference type="Gene3D" id="2.40.100.10">
    <property type="entry name" value="Cyclophilin-like"/>
    <property type="match status" value="1"/>
</dbReference>
<name>A0AAE0ECN9_9ROSI</name>
<dbReference type="PANTHER" id="PTHR11071:SF561">
    <property type="entry name" value="PEPTIDYL-PROLYL CIS-TRANS ISOMERASE D-RELATED"/>
    <property type="match status" value="1"/>
</dbReference>
<dbReference type="Proteomes" id="UP001281410">
    <property type="component" value="Unassembled WGS sequence"/>
</dbReference>
<comment type="similarity">
    <text evidence="2">Belongs to the cyclophilin-type PPIase family.</text>
</comment>
<keyword evidence="5" id="KW-0413">Isomerase</keyword>
<dbReference type="GO" id="GO:0016018">
    <property type="term" value="F:cyclosporin A binding"/>
    <property type="evidence" value="ECO:0007669"/>
    <property type="project" value="TreeGrafter"/>
</dbReference>
<sequence>MQMRSRDPPSAVRGHRRRTTANWQRGIAALDDDNDRSSSFGREVSGLVEDGDISDRSQGYQLRKERLAASQGSNRQMNPSAAGSTDKMDGFIVHCDRHWIDNQVMGPISFTCNEDKYSKLLETICHRIGVSSDRFQIRISSDLITEKGSCTLPIMSDTDVSCLLSHNQSSCTEIKVEVVERSVPPKGSENVFQILMKFKNTTIHSCIPSAFKPSSNSESLIGTPYFKSVSGSNQPYWPSPGFRSTEKDQRTPPSTNKHVETEVDDSDSSETSDIEDKDECSSYRQVSTDCREAETDRAPNSFTPSTTTWWTIPGDLWESFKILPVYFHMLEKSNLGMIRKIETYRKNQFKYGFMTLEACIEGFNTVIRPVIVIVATHLKSKTRGVLLVAVCKDVSDRHTCISNAMKAIFPDAAHGVYAYHLAKNLKQHCRKRGDVISLYYRATYVYIVEEFDPLMVEMNPSILSCLSHLLPNLSEICCNVGSKTIEAYATAVNPVPKPEAWDIANDVQLHMVVHSPRLFVMLTQERKANPRVFFDLNIDCHPAGRLVIELFTDNTPKTEEKFWALCIGEKGIGRNGKPLHYKGTIFHRVNLRSMFKGEDLTEGNRLRGESIYSDSFTDENFVNKHTGPGILFMANTGPNTNDSQFLICNAKTEWLDGSNVIFSQVIEGFDIIKVVKKVGSISSLTSKPVTVTNCGQLS</sequence>
<dbReference type="EC" id="5.2.1.8" evidence="3"/>
<dbReference type="PROSITE" id="PS50072">
    <property type="entry name" value="CSA_PPIASE_2"/>
    <property type="match status" value="1"/>
</dbReference>
<feature type="region of interest" description="Disordered" evidence="6">
    <location>
        <begin position="237"/>
        <end position="282"/>
    </location>
</feature>
<accession>A0AAE0ECN9</accession>
<dbReference type="PANTHER" id="PTHR11071">
    <property type="entry name" value="PEPTIDYL-PROLYL CIS-TRANS ISOMERASE"/>
    <property type="match status" value="1"/>
</dbReference>
<feature type="compositionally biased region" description="Polar residues" evidence="6">
    <location>
        <begin position="70"/>
        <end position="83"/>
    </location>
</feature>
<evidence type="ECO:0000256" key="5">
    <source>
        <dbReference type="ARBA" id="ARBA00023235"/>
    </source>
</evidence>
<keyword evidence="4" id="KW-0697">Rotamase</keyword>
<dbReference type="InterPro" id="IPR029000">
    <property type="entry name" value="Cyclophilin-like_dom_sf"/>
</dbReference>
<feature type="domain" description="PPIase cyclophilin-type" evidence="7">
    <location>
        <begin position="533"/>
        <end position="696"/>
    </location>
</feature>
<dbReference type="Pfam" id="PF00160">
    <property type="entry name" value="Pro_isomerase"/>
    <property type="match status" value="1"/>
</dbReference>
<evidence type="ECO:0000256" key="3">
    <source>
        <dbReference type="ARBA" id="ARBA00013194"/>
    </source>
</evidence>
<evidence type="ECO:0000313" key="8">
    <source>
        <dbReference type="EMBL" id="KAK3221590.1"/>
    </source>
</evidence>
<evidence type="ECO:0000256" key="6">
    <source>
        <dbReference type="SAM" id="MobiDB-lite"/>
    </source>
</evidence>
<feature type="region of interest" description="Disordered" evidence="6">
    <location>
        <begin position="66"/>
        <end position="85"/>
    </location>
</feature>
<organism evidence="8 9">
    <name type="scientific">Dipteronia sinensis</name>
    <dbReference type="NCBI Taxonomy" id="43782"/>
    <lineage>
        <taxon>Eukaryota</taxon>
        <taxon>Viridiplantae</taxon>
        <taxon>Streptophyta</taxon>
        <taxon>Embryophyta</taxon>
        <taxon>Tracheophyta</taxon>
        <taxon>Spermatophyta</taxon>
        <taxon>Magnoliopsida</taxon>
        <taxon>eudicotyledons</taxon>
        <taxon>Gunneridae</taxon>
        <taxon>Pentapetalae</taxon>
        <taxon>rosids</taxon>
        <taxon>malvids</taxon>
        <taxon>Sapindales</taxon>
        <taxon>Sapindaceae</taxon>
        <taxon>Hippocastanoideae</taxon>
        <taxon>Acereae</taxon>
        <taxon>Dipteronia</taxon>
    </lineage>
</organism>
<evidence type="ECO:0000259" key="7">
    <source>
        <dbReference type="PROSITE" id="PS50072"/>
    </source>
</evidence>
<dbReference type="GO" id="GO:0003755">
    <property type="term" value="F:peptidyl-prolyl cis-trans isomerase activity"/>
    <property type="evidence" value="ECO:0007669"/>
    <property type="project" value="UniProtKB-KW"/>
</dbReference>
<evidence type="ECO:0000256" key="4">
    <source>
        <dbReference type="ARBA" id="ARBA00023110"/>
    </source>
</evidence>
<gene>
    <name evidence="8" type="ORF">Dsin_008615</name>
</gene>
<dbReference type="AlphaFoldDB" id="A0AAE0ECN9"/>
<dbReference type="GO" id="GO:0005737">
    <property type="term" value="C:cytoplasm"/>
    <property type="evidence" value="ECO:0007669"/>
    <property type="project" value="TreeGrafter"/>
</dbReference>
<feature type="region of interest" description="Disordered" evidence="6">
    <location>
        <begin position="1"/>
        <end position="59"/>
    </location>
</feature>
<protein>
    <recommendedName>
        <fullName evidence="3">peptidylprolyl isomerase</fullName>
        <ecNumber evidence="3">5.2.1.8</ecNumber>
    </recommendedName>
</protein>
<evidence type="ECO:0000256" key="1">
    <source>
        <dbReference type="ARBA" id="ARBA00000971"/>
    </source>
</evidence>
<dbReference type="SUPFAM" id="SSF50891">
    <property type="entry name" value="Cyclophilin-like"/>
    <property type="match status" value="1"/>
</dbReference>
<dbReference type="EMBL" id="JANJYJ010000003">
    <property type="protein sequence ID" value="KAK3221590.1"/>
    <property type="molecule type" value="Genomic_DNA"/>
</dbReference>
<evidence type="ECO:0000313" key="9">
    <source>
        <dbReference type="Proteomes" id="UP001281410"/>
    </source>
</evidence>
<keyword evidence="9" id="KW-1185">Reference proteome</keyword>
<proteinExistence type="inferred from homology"/>